<dbReference type="InterPro" id="IPR053050">
    <property type="entry name" value="ALS_regulatory_subunit"/>
</dbReference>
<feature type="region of interest" description="Disordered" evidence="6">
    <location>
        <begin position="354"/>
        <end position="374"/>
    </location>
</feature>
<evidence type="ECO:0000313" key="8">
    <source>
        <dbReference type="EMBL" id="GAA95146.1"/>
    </source>
</evidence>
<comment type="pathway">
    <text evidence="2">Amino-acid biosynthesis; L-valine biosynthesis; L-valine from pyruvate: step 1/4.</text>
</comment>
<dbReference type="Pfam" id="PF22629">
    <property type="entry name" value="ACT_AHAS_ss"/>
    <property type="match status" value="1"/>
</dbReference>
<dbReference type="GO" id="GO:0005948">
    <property type="term" value="C:acetolactate synthase complex"/>
    <property type="evidence" value="ECO:0007669"/>
    <property type="project" value="TreeGrafter"/>
</dbReference>
<sequence>MKRAARALPGAWRAQHVPATRGKATLRFAARSAPFSSSAAHQRAQHDEPTAPGKPTKPVQSATSALDYKMSHPAKRPPRLPTIDPPKWSAEEAVTNILYNTPPPSNQPFVRHVLNCLVQNEPGVLSRVSGILAARGFNIDSLVVCATEIKDLSRMCIVLRGQDGVIEQARRQLEDLVPVWAVLDYTRTKTIERELLLCKVSILGPEYFEDQLRHKIQEGASSPHAASQEGEATSPDHASGGDPGLAIQSEIHRQYDAEHHAQGYATPTFESLSPSEALRQKHAHMSAIALLASQFQGKIVDISNDAAVVEVSGKTERIDAFLKLIRPYGVLEAARTGTMVMPRAPIISQWSGMSDEEPLEEETVQIDASQLPPG</sequence>
<keyword evidence="9" id="KW-1185">Reference proteome</keyword>
<evidence type="ECO:0000313" key="9">
    <source>
        <dbReference type="Proteomes" id="UP000009131"/>
    </source>
</evidence>
<keyword evidence="5" id="KW-0100">Branched-chain amino acid biosynthesis</keyword>
<dbReference type="UniPathway" id="UPA00047">
    <property type="reaction ID" value="UER00055"/>
</dbReference>
<evidence type="ECO:0000256" key="2">
    <source>
        <dbReference type="ARBA" id="ARBA00005025"/>
    </source>
</evidence>
<dbReference type="InterPro" id="IPR054480">
    <property type="entry name" value="AHAS_small-like_ACT"/>
</dbReference>
<dbReference type="UniPathway" id="UPA00049">
    <property type="reaction ID" value="UER00059"/>
</dbReference>
<dbReference type="GO" id="GO:1990610">
    <property type="term" value="F:acetolactate synthase regulator activity"/>
    <property type="evidence" value="ECO:0007669"/>
    <property type="project" value="InterPro"/>
</dbReference>
<keyword evidence="4" id="KW-0028">Amino-acid biosynthesis</keyword>
<gene>
    <name evidence="8" type="primary">Mo01801</name>
    <name evidence="8" type="ORF">E5Q_01801</name>
</gene>
<dbReference type="InParanoid" id="G7DX49"/>
<protein>
    <recommendedName>
        <fullName evidence="7">ACT domain-containing protein</fullName>
    </recommendedName>
</protein>
<dbReference type="AlphaFoldDB" id="G7DX49"/>
<dbReference type="PANTHER" id="PTHR31242">
    <property type="entry name" value="ACETOLACTATE SYNTHASE SMALL SUBUNIT, MITOCHONDRIAL"/>
    <property type="match status" value="1"/>
</dbReference>
<feature type="domain" description="ACT" evidence="7">
    <location>
        <begin position="113"/>
        <end position="190"/>
    </location>
</feature>
<feature type="region of interest" description="Disordered" evidence="6">
    <location>
        <begin position="32"/>
        <end position="64"/>
    </location>
</feature>
<dbReference type="CDD" id="cd04878">
    <property type="entry name" value="ACT_AHAS"/>
    <property type="match status" value="1"/>
</dbReference>
<evidence type="ECO:0000256" key="3">
    <source>
        <dbReference type="ARBA" id="ARBA00006341"/>
    </source>
</evidence>
<dbReference type="InterPro" id="IPR027271">
    <property type="entry name" value="Acetolactate_synth/TF_NikR_C"/>
</dbReference>
<dbReference type="PANTHER" id="PTHR31242:SF2">
    <property type="entry name" value="ACETOLACTATE SYNTHASE SMALL SUBUNIT, MITOCHONDRIAL"/>
    <property type="match status" value="1"/>
</dbReference>
<dbReference type="Gene3D" id="3.30.70.260">
    <property type="match status" value="1"/>
</dbReference>
<comment type="pathway">
    <text evidence="1">Amino-acid biosynthesis; L-isoleucine biosynthesis; L-isoleucine from 2-oxobutanoate: step 1/4.</text>
</comment>
<proteinExistence type="inferred from homology"/>
<dbReference type="InterPro" id="IPR004789">
    <property type="entry name" value="Acetalactate_synth_ssu"/>
</dbReference>
<evidence type="ECO:0000256" key="5">
    <source>
        <dbReference type="ARBA" id="ARBA00023304"/>
    </source>
</evidence>
<evidence type="ECO:0000256" key="1">
    <source>
        <dbReference type="ARBA" id="ARBA00004974"/>
    </source>
</evidence>
<dbReference type="Pfam" id="PF10369">
    <property type="entry name" value="ALS_ss_C"/>
    <property type="match status" value="1"/>
</dbReference>
<evidence type="ECO:0000256" key="6">
    <source>
        <dbReference type="SAM" id="MobiDB-lite"/>
    </source>
</evidence>
<dbReference type="FunCoup" id="G7DX49">
    <property type="interactions" value="94"/>
</dbReference>
<organism evidence="8 9">
    <name type="scientific">Mixia osmundae (strain CBS 9802 / IAM 14324 / JCM 22182 / KY 12970)</name>
    <dbReference type="NCBI Taxonomy" id="764103"/>
    <lineage>
        <taxon>Eukaryota</taxon>
        <taxon>Fungi</taxon>
        <taxon>Dikarya</taxon>
        <taxon>Basidiomycota</taxon>
        <taxon>Pucciniomycotina</taxon>
        <taxon>Mixiomycetes</taxon>
        <taxon>Mixiales</taxon>
        <taxon>Mixiaceae</taxon>
        <taxon>Mixia</taxon>
    </lineage>
</organism>
<evidence type="ECO:0000259" key="7">
    <source>
        <dbReference type="PROSITE" id="PS51671"/>
    </source>
</evidence>
<comment type="similarity">
    <text evidence="3">Belongs to the acetolactate synthase small subunit family.</text>
</comment>
<dbReference type="Gene3D" id="3.30.70.1150">
    <property type="entry name" value="ACT-like. Chain A, domain 2"/>
    <property type="match status" value="1"/>
</dbReference>
<dbReference type="eggNOG" id="KOG2663">
    <property type="taxonomic scope" value="Eukaryota"/>
</dbReference>
<comment type="caution">
    <text evidence="8">The sequence shown here is derived from an EMBL/GenBank/DDBJ whole genome shotgun (WGS) entry which is preliminary data.</text>
</comment>
<dbReference type="GO" id="GO:0009097">
    <property type="term" value="P:isoleucine biosynthetic process"/>
    <property type="evidence" value="ECO:0007669"/>
    <property type="project" value="UniProtKB-UniPathway"/>
</dbReference>
<dbReference type="SUPFAM" id="SSF55021">
    <property type="entry name" value="ACT-like"/>
    <property type="match status" value="2"/>
</dbReference>
<dbReference type="InterPro" id="IPR045865">
    <property type="entry name" value="ACT-like_dom_sf"/>
</dbReference>
<name>G7DX49_MIXOS</name>
<dbReference type="PROSITE" id="PS51671">
    <property type="entry name" value="ACT"/>
    <property type="match status" value="1"/>
</dbReference>
<evidence type="ECO:0000256" key="4">
    <source>
        <dbReference type="ARBA" id="ARBA00022605"/>
    </source>
</evidence>
<dbReference type="NCBIfam" id="TIGR00119">
    <property type="entry name" value="acolac_sm"/>
    <property type="match status" value="1"/>
</dbReference>
<dbReference type="FunFam" id="3.30.70.260:FF:000001">
    <property type="entry name" value="Acetolactate synthase, small subunit"/>
    <property type="match status" value="1"/>
</dbReference>
<dbReference type="EMBL" id="BABT02000054">
    <property type="protein sequence ID" value="GAA95146.1"/>
    <property type="molecule type" value="Genomic_DNA"/>
</dbReference>
<dbReference type="InterPro" id="IPR002912">
    <property type="entry name" value="ACT_dom"/>
</dbReference>
<dbReference type="GO" id="GO:0009099">
    <property type="term" value="P:L-valine biosynthetic process"/>
    <property type="evidence" value="ECO:0007669"/>
    <property type="project" value="UniProtKB-UniPathway"/>
</dbReference>
<dbReference type="OrthoDB" id="2013116at2759"/>
<feature type="compositionally biased region" description="Acidic residues" evidence="6">
    <location>
        <begin position="354"/>
        <end position="364"/>
    </location>
</feature>
<dbReference type="STRING" id="764103.G7DX49"/>
<dbReference type="InterPro" id="IPR039557">
    <property type="entry name" value="AHAS_ACT"/>
</dbReference>
<reference evidence="8 9" key="1">
    <citation type="journal article" date="2011" name="J. Gen. Appl. Microbiol.">
        <title>Draft genome sequencing of the enigmatic basidiomycete Mixia osmundae.</title>
        <authorList>
            <person name="Nishida H."/>
            <person name="Nagatsuka Y."/>
            <person name="Sugiyama J."/>
        </authorList>
    </citation>
    <scope>NUCLEOTIDE SEQUENCE [LARGE SCALE GENOMIC DNA]</scope>
    <source>
        <strain evidence="9">CBS 9802 / IAM 14324 / JCM 22182 / KY 12970</strain>
    </source>
</reference>
<feature type="region of interest" description="Disordered" evidence="6">
    <location>
        <begin position="219"/>
        <end position="245"/>
    </location>
</feature>
<dbReference type="GO" id="GO:0042645">
    <property type="term" value="C:mitochondrial nucleoid"/>
    <property type="evidence" value="ECO:0007669"/>
    <property type="project" value="TreeGrafter"/>
</dbReference>
<dbReference type="InterPro" id="IPR019455">
    <property type="entry name" value="Acetolactate_synth_ssu_C"/>
</dbReference>
<accession>G7DX49</accession>
<reference evidence="8 9" key="2">
    <citation type="journal article" date="2012" name="Open Biol.">
        <title>Characteristics of nucleosomes and linker DNA regions on the genome of the basidiomycete Mixia osmundae revealed by mono- and dinucleosome mapping.</title>
        <authorList>
            <person name="Nishida H."/>
            <person name="Kondo S."/>
            <person name="Matsumoto T."/>
            <person name="Suzuki Y."/>
            <person name="Yoshikawa H."/>
            <person name="Taylor T.D."/>
            <person name="Sugiyama J."/>
        </authorList>
    </citation>
    <scope>NUCLEOTIDE SEQUENCE [LARGE SCALE GENOMIC DNA]</scope>
    <source>
        <strain evidence="9">CBS 9802 / IAM 14324 / JCM 22182 / KY 12970</strain>
    </source>
</reference>
<dbReference type="HOGENOM" id="CLU_055003_0_0_1"/>
<dbReference type="Proteomes" id="UP000009131">
    <property type="component" value="Unassembled WGS sequence"/>
</dbReference>